<protein>
    <submittedName>
        <fullName evidence="2">Uncharacterized protein</fullName>
    </submittedName>
</protein>
<feature type="region of interest" description="Disordered" evidence="1">
    <location>
        <begin position="79"/>
        <end position="105"/>
    </location>
</feature>
<dbReference type="EMBL" id="KV722402">
    <property type="protein sequence ID" value="OCH90526.1"/>
    <property type="molecule type" value="Genomic_DNA"/>
</dbReference>
<sequence>MSSTIGAAARRSISPPINARGIAYGRMSVFSAFLRLPTRTPSSSCGSRYLGPRQSSTVAPDSETGGKATYAEEFARLAPELDPGQSNSKAVDSASVPEDQTTPPAELPSKYLTLIRVRKSKKVKLSWRTTSEPAADEVILMSNVELKEAAAMFVDLIDNTSFTKPRPEDAQELLNAIDQERGTQNLRKLVRHRALHHLAEYLVKEHPLHALHAMSLARYLARNHTLKWEDITGPLAKYRHWDFIPTLVDLQLQYDGIVEVDTLNLLVKSYITRGLHQDRNKIMQMFEEAGAEPNEQTETLLAHLENLSSPEPVLAASGSTQLLTHRIPVTSRIPSPSSILLSIIRDVPTTPRKSHAPELVDLIRTSSHSDKLLPLFTDIKRATGLAGRLITEGHPLHALHVVNIAYQQMNEPGHDIFARVSQILTRFSHWEWIPALLDLQLELTGGQTTTSMLNWYGQSFIERSIPKDPEEFRQMFQRAGLKPTHYTRQLLTSFTLRYPGDASAIAQVVPLQGSAEPSTLISGLHMSAQELIKTLDQHLQLLDNLARELIAKDANWAGLKPRLDELKAFRACTRVEVNPTNQPGEHSGPSKTSTTTAEDDH</sequence>
<gene>
    <name evidence="2" type="ORF">OBBRIDRAFT_887624</name>
</gene>
<dbReference type="AlphaFoldDB" id="A0A8E2AT54"/>
<feature type="compositionally biased region" description="Polar residues" evidence="1">
    <location>
        <begin position="578"/>
        <end position="601"/>
    </location>
</feature>
<organism evidence="2 3">
    <name type="scientific">Obba rivulosa</name>
    <dbReference type="NCBI Taxonomy" id="1052685"/>
    <lineage>
        <taxon>Eukaryota</taxon>
        <taxon>Fungi</taxon>
        <taxon>Dikarya</taxon>
        <taxon>Basidiomycota</taxon>
        <taxon>Agaricomycotina</taxon>
        <taxon>Agaricomycetes</taxon>
        <taxon>Polyporales</taxon>
        <taxon>Gelatoporiaceae</taxon>
        <taxon>Obba</taxon>
    </lineage>
</organism>
<feature type="region of interest" description="Disordered" evidence="1">
    <location>
        <begin position="576"/>
        <end position="601"/>
    </location>
</feature>
<dbReference type="Proteomes" id="UP000250043">
    <property type="component" value="Unassembled WGS sequence"/>
</dbReference>
<accession>A0A8E2AT54</accession>
<evidence type="ECO:0000313" key="2">
    <source>
        <dbReference type="EMBL" id="OCH90526.1"/>
    </source>
</evidence>
<evidence type="ECO:0000256" key="1">
    <source>
        <dbReference type="SAM" id="MobiDB-lite"/>
    </source>
</evidence>
<keyword evidence="3" id="KW-1185">Reference proteome</keyword>
<feature type="region of interest" description="Disordered" evidence="1">
    <location>
        <begin position="39"/>
        <end position="66"/>
    </location>
</feature>
<dbReference type="OrthoDB" id="10666018at2759"/>
<name>A0A8E2AT54_9APHY</name>
<reference evidence="2 3" key="1">
    <citation type="submission" date="2016-07" db="EMBL/GenBank/DDBJ databases">
        <title>Draft genome of the white-rot fungus Obba rivulosa 3A-2.</title>
        <authorList>
            <consortium name="DOE Joint Genome Institute"/>
            <person name="Miettinen O."/>
            <person name="Riley R."/>
            <person name="Acob R."/>
            <person name="Barry K."/>
            <person name="Cullen D."/>
            <person name="De Vries R."/>
            <person name="Hainaut M."/>
            <person name="Hatakka A."/>
            <person name="Henrissat B."/>
            <person name="Hilden K."/>
            <person name="Kuo R."/>
            <person name="Labutti K."/>
            <person name="Lipzen A."/>
            <person name="Makela M.R."/>
            <person name="Sandor L."/>
            <person name="Spatafora J.W."/>
            <person name="Grigoriev I.V."/>
            <person name="Hibbett D.S."/>
        </authorList>
    </citation>
    <scope>NUCLEOTIDE SEQUENCE [LARGE SCALE GENOMIC DNA]</scope>
    <source>
        <strain evidence="2 3">3A-2</strain>
    </source>
</reference>
<proteinExistence type="predicted"/>
<evidence type="ECO:0000313" key="3">
    <source>
        <dbReference type="Proteomes" id="UP000250043"/>
    </source>
</evidence>